<keyword evidence="1" id="KW-0175">Coiled coil</keyword>
<dbReference type="EMBL" id="JBJQOH010000002">
    <property type="protein sequence ID" value="KAL3696566.1"/>
    <property type="molecule type" value="Genomic_DNA"/>
</dbReference>
<accession>A0ABD3I2P3</accession>
<evidence type="ECO:0000313" key="3">
    <source>
        <dbReference type="Proteomes" id="UP001633002"/>
    </source>
</evidence>
<name>A0ABD3I2P3_9MARC</name>
<comment type="caution">
    <text evidence="2">The sequence shown here is derived from an EMBL/GenBank/DDBJ whole genome shotgun (WGS) entry which is preliminary data.</text>
</comment>
<organism evidence="2 3">
    <name type="scientific">Riccia sorocarpa</name>
    <dbReference type="NCBI Taxonomy" id="122646"/>
    <lineage>
        <taxon>Eukaryota</taxon>
        <taxon>Viridiplantae</taxon>
        <taxon>Streptophyta</taxon>
        <taxon>Embryophyta</taxon>
        <taxon>Marchantiophyta</taxon>
        <taxon>Marchantiopsida</taxon>
        <taxon>Marchantiidae</taxon>
        <taxon>Marchantiales</taxon>
        <taxon>Ricciaceae</taxon>
        <taxon>Riccia</taxon>
    </lineage>
</organism>
<feature type="coiled-coil region" evidence="1">
    <location>
        <begin position="18"/>
        <end position="66"/>
    </location>
</feature>
<dbReference type="AlphaFoldDB" id="A0ABD3I2P3"/>
<evidence type="ECO:0000256" key="1">
    <source>
        <dbReference type="SAM" id="Coils"/>
    </source>
</evidence>
<reference evidence="2 3" key="1">
    <citation type="submission" date="2024-09" db="EMBL/GenBank/DDBJ databases">
        <title>Chromosome-scale assembly of Riccia sorocarpa.</title>
        <authorList>
            <person name="Paukszto L."/>
        </authorList>
    </citation>
    <scope>NUCLEOTIDE SEQUENCE [LARGE SCALE GENOMIC DNA]</scope>
    <source>
        <strain evidence="2">LP-2024</strain>
        <tissue evidence="2">Aerial parts of the thallus</tissue>
    </source>
</reference>
<dbReference type="Proteomes" id="UP001633002">
    <property type="component" value="Unassembled WGS sequence"/>
</dbReference>
<keyword evidence="3" id="KW-1185">Reference proteome</keyword>
<protein>
    <submittedName>
        <fullName evidence="2">Uncharacterized protein</fullName>
    </submittedName>
</protein>
<gene>
    <name evidence="2" type="ORF">R1sor_010642</name>
</gene>
<evidence type="ECO:0000313" key="2">
    <source>
        <dbReference type="EMBL" id="KAL3696566.1"/>
    </source>
</evidence>
<sequence length="94" mass="11138">MQAEMREGALRDKHEKLQQEYSVRKEEWEARNQKLVKEVDTLHLDKQRISERADNMQEELAGIRSLLEAPRNGGQDVADLKRQLQVKEEQLKRL</sequence>
<proteinExistence type="predicted"/>